<reference evidence="2 3" key="1">
    <citation type="submission" date="2018-06" db="EMBL/GenBank/DDBJ databases">
        <title>Genomic Encyclopedia of Archaeal and Bacterial Type Strains, Phase II (KMG-II): from individual species to whole genera.</title>
        <authorList>
            <person name="Goeker M."/>
        </authorList>
    </citation>
    <scope>NUCLEOTIDE SEQUENCE [LARGE SCALE GENOMIC DNA]</scope>
    <source>
        <strain evidence="2 3">DSM 12408</strain>
    </source>
</reference>
<name>A0A1A7QVQ1_9FLAO</name>
<dbReference type="InterPro" id="IPR029044">
    <property type="entry name" value="Nucleotide-diphossugar_trans"/>
</dbReference>
<dbReference type="InterPro" id="IPR025393">
    <property type="entry name" value="DUF4301"/>
</dbReference>
<proteinExistence type="predicted"/>
<dbReference type="Pfam" id="PF14134">
    <property type="entry name" value="DUF4301"/>
    <property type="match status" value="1"/>
</dbReference>
<dbReference type="STRING" id="49280.A9996_15740"/>
<dbReference type="Proteomes" id="UP000248987">
    <property type="component" value="Unassembled WGS sequence"/>
</dbReference>
<gene>
    <name evidence="2" type="ORF">LX77_03752</name>
</gene>
<dbReference type="RefSeq" id="WP_066437241.1">
    <property type="nucleotide sequence ID" value="NZ_LZRN01000042.1"/>
</dbReference>
<sequence>MKFTEKDIEQIENKSLTLAKVQSQLRIFESGLPFVNLNSAATIGHGVARCSDSKKMQYIDYFDAKRNGVSIAKFVPASGAATRMFKSLFRFIEEYMPEEETINSFINRYKDADLSLFFVGIEKFPFYQRVLLQLKEFHPEYAALSNDKQKLLFAKTMLDEDKMNYGFYPKGLLPFHKYKNHLSTAFEEHLFEAALYASTKNIALLHFTISERYKDVFDEEFKRIQNIVEHKTNTKFEISFSYQKESTDTIAVSPTNEPFREDNGELTFRPSGHGALLENLNQLNADVIFIKNIDNVVVYKYEKEVAEYKKMLAGMMLEIQDQVFEYLNLLENKVVSEEDIQTIAEFLVDKLHVVISNEFEKYSTKYQIDYLFDKLNRPIRICGMVKNEGEPGGGPFWVKGENGEISLQIIESAQIDLESKSQKEILKNATHFNPVDLICGIKNFKGEVFDLQKFVNHKTAFITMKTKSGKDLKALELPGLWNGSMAGWNTIFVEVPLVTFNPVKTVTDLLKPTHQIK</sequence>
<organism evidence="2 3">
    <name type="scientific">Gelidibacter algens</name>
    <dbReference type="NCBI Taxonomy" id="49280"/>
    <lineage>
        <taxon>Bacteria</taxon>
        <taxon>Pseudomonadati</taxon>
        <taxon>Bacteroidota</taxon>
        <taxon>Flavobacteriia</taxon>
        <taxon>Flavobacteriales</taxon>
        <taxon>Flavobacteriaceae</taxon>
        <taxon>Gelidibacter</taxon>
    </lineage>
</organism>
<keyword evidence="3" id="KW-1185">Reference proteome</keyword>
<protein>
    <submittedName>
        <fullName evidence="2">Uncharacterized protein DUF4301</fullName>
    </submittedName>
</protein>
<evidence type="ECO:0000313" key="2">
    <source>
        <dbReference type="EMBL" id="RAJ18716.1"/>
    </source>
</evidence>
<comment type="caution">
    <text evidence="2">The sequence shown here is derived from an EMBL/GenBank/DDBJ whole genome shotgun (WGS) entry which is preliminary data.</text>
</comment>
<accession>A0A1A7QVQ1</accession>
<dbReference type="EMBL" id="QLLQ01000026">
    <property type="protein sequence ID" value="RAJ18716.1"/>
    <property type="molecule type" value="Genomic_DNA"/>
</dbReference>
<dbReference type="AlphaFoldDB" id="A0A1A7QVQ1"/>
<evidence type="ECO:0000259" key="1">
    <source>
        <dbReference type="Pfam" id="PF14134"/>
    </source>
</evidence>
<dbReference type="OrthoDB" id="5572060at2"/>
<dbReference type="SUPFAM" id="SSF53448">
    <property type="entry name" value="Nucleotide-diphospho-sugar transferases"/>
    <property type="match status" value="2"/>
</dbReference>
<evidence type="ECO:0000313" key="3">
    <source>
        <dbReference type="Proteomes" id="UP000248987"/>
    </source>
</evidence>
<feature type="domain" description="DUF4301" evidence="1">
    <location>
        <begin position="4"/>
        <end position="515"/>
    </location>
</feature>